<feature type="transmembrane region" description="Helical" evidence="2">
    <location>
        <begin position="509"/>
        <end position="525"/>
    </location>
</feature>
<feature type="transmembrane region" description="Helical" evidence="2">
    <location>
        <begin position="364"/>
        <end position="386"/>
    </location>
</feature>
<feature type="compositionally biased region" description="Basic and acidic residues" evidence="1">
    <location>
        <begin position="594"/>
        <end position="609"/>
    </location>
</feature>
<feature type="compositionally biased region" description="Low complexity" evidence="1">
    <location>
        <begin position="564"/>
        <end position="580"/>
    </location>
</feature>
<evidence type="ECO:0000256" key="2">
    <source>
        <dbReference type="SAM" id="Phobius"/>
    </source>
</evidence>
<evidence type="ECO:0000313" key="4">
    <source>
        <dbReference type="Proteomes" id="UP001500620"/>
    </source>
</evidence>
<name>A0ABP8DNH1_9ACTN</name>
<gene>
    <name evidence="3" type="ORF">GCM10022255_086920</name>
</gene>
<keyword evidence="2" id="KW-1133">Transmembrane helix</keyword>
<evidence type="ECO:0000256" key="1">
    <source>
        <dbReference type="SAM" id="MobiDB-lite"/>
    </source>
</evidence>
<dbReference type="EMBL" id="BAABAT010000038">
    <property type="protein sequence ID" value="GAA4259992.1"/>
    <property type="molecule type" value="Genomic_DNA"/>
</dbReference>
<organism evidence="3 4">
    <name type="scientific">Dactylosporangium darangshiense</name>
    <dbReference type="NCBI Taxonomy" id="579108"/>
    <lineage>
        <taxon>Bacteria</taxon>
        <taxon>Bacillati</taxon>
        <taxon>Actinomycetota</taxon>
        <taxon>Actinomycetes</taxon>
        <taxon>Micromonosporales</taxon>
        <taxon>Micromonosporaceae</taxon>
        <taxon>Dactylosporangium</taxon>
    </lineage>
</organism>
<feature type="transmembrane region" description="Helical" evidence="2">
    <location>
        <begin position="398"/>
        <end position="421"/>
    </location>
</feature>
<proteinExistence type="predicted"/>
<dbReference type="Proteomes" id="UP001500620">
    <property type="component" value="Unassembled WGS sequence"/>
</dbReference>
<feature type="transmembrane region" description="Helical" evidence="2">
    <location>
        <begin position="321"/>
        <end position="343"/>
    </location>
</feature>
<feature type="transmembrane region" description="Helical" evidence="2">
    <location>
        <begin position="433"/>
        <end position="454"/>
    </location>
</feature>
<feature type="transmembrane region" description="Helical" evidence="2">
    <location>
        <begin position="531"/>
        <end position="549"/>
    </location>
</feature>
<reference evidence="4" key="1">
    <citation type="journal article" date="2019" name="Int. J. Syst. Evol. Microbiol.">
        <title>The Global Catalogue of Microorganisms (GCM) 10K type strain sequencing project: providing services to taxonomists for standard genome sequencing and annotation.</title>
        <authorList>
            <consortium name="The Broad Institute Genomics Platform"/>
            <consortium name="The Broad Institute Genome Sequencing Center for Infectious Disease"/>
            <person name="Wu L."/>
            <person name="Ma J."/>
        </authorList>
    </citation>
    <scope>NUCLEOTIDE SEQUENCE [LARGE SCALE GENOMIC DNA]</scope>
    <source>
        <strain evidence="4">JCM 17441</strain>
    </source>
</reference>
<feature type="region of interest" description="Disordered" evidence="1">
    <location>
        <begin position="564"/>
        <end position="609"/>
    </location>
</feature>
<keyword evidence="2" id="KW-0472">Membrane</keyword>
<sequence>MQNVNVSMEAACLGIEVHSGGVRAVVSWPDATVAVLPRAALGDSAGWPDAGSGGAGVMSDAGRDGVRRDVPLAGPDLVERFRRVRRAALGVAGGVPASVTVVVSPGQGPRQLPMLRHAASIAGLGAVDVVPVPVAVGWHLLAGGVWLAAGASVLVLTMDDGCAAAVLRRTAEGFEVVASVDAGTVAAELADGVAAAGAVLVREVVRRAMVGAQVPSGMFDLVCAVGPDVDAGVGRQLAQVCGVEPMLVAEPELAPVLGAVQRGPVAGWGGQPMGGGAGWRDVAGVALPAVASLGLFAQFVAGGQRYGPREKLESGFLLAPWGVLAFAAVFGLVALAGGLLLAADRSHLADEPDSGGLGWVRGRLEAVALVGAAAGGTVLAAVYALMAASFFDLDIGGLLRWSVLPVLPAAVALAAVAMAMWRHAVPPAKAWADWLRFPLFAVVTAGVGAALIGWDETGVPSLVQPLAWQLYQWMPGGPLTVIGPVGRLGGALVGVAVALLVVRRPLLRLALGLPLAVLVAVVLSWRVTGTVAVGFAVAVAAWWAVRAVVPVLRPLLLRPTAAADGRGAPAAAGDDPQRGPYAGSPAGFPAGARPDADRGGWDGDEAGQR</sequence>
<protein>
    <submittedName>
        <fullName evidence="3">Uncharacterized protein</fullName>
    </submittedName>
</protein>
<feature type="transmembrane region" description="Helical" evidence="2">
    <location>
        <begin position="87"/>
        <end position="106"/>
    </location>
</feature>
<feature type="transmembrane region" description="Helical" evidence="2">
    <location>
        <begin position="136"/>
        <end position="158"/>
    </location>
</feature>
<comment type="caution">
    <text evidence="3">The sequence shown here is derived from an EMBL/GenBank/DDBJ whole genome shotgun (WGS) entry which is preliminary data.</text>
</comment>
<keyword evidence="2" id="KW-0812">Transmembrane</keyword>
<evidence type="ECO:0000313" key="3">
    <source>
        <dbReference type="EMBL" id="GAA4259992.1"/>
    </source>
</evidence>
<feature type="transmembrane region" description="Helical" evidence="2">
    <location>
        <begin position="481"/>
        <end position="502"/>
    </location>
</feature>
<feature type="transmembrane region" description="Helical" evidence="2">
    <location>
        <begin position="282"/>
        <end position="301"/>
    </location>
</feature>
<accession>A0ABP8DNH1</accession>
<keyword evidence="4" id="KW-1185">Reference proteome</keyword>